<evidence type="ECO:0000256" key="1">
    <source>
        <dbReference type="ARBA" id="ARBA00022729"/>
    </source>
</evidence>
<accession>A0ABR3G6X7</accession>
<feature type="signal peptide" evidence="2">
    <location>
        <begin position="1"/>
        <end position="16"/>
    </location>
</feature>
<comment type="caution">
    <text evidence="4">The sequence shown here is derived from an EMBL/GenBank/DDBJ whole genome shotgun (WGS) entry which is preliminary data.</text>
</comment>
<dbReference type="Gene3D" id="2.30.180.10">
    <property type="entry name" value="FAS1 domain"/>
    <property type="match status" value="1"/>
</dbReference>
<proteinExistence type="predicted"/>
<gene>
    <name evidence="4" type="ORF">Q9L58_009424</name>
</gene>
<dbReference type="InterPro" id="IPR036378">
    <property type="entry name" value="FAS1_dom_sf"/>
</dbReference>
<dbReference type="InterPro" id="IPR040200">
    <property type="entry name" value="Mug57-like"/>
</dbReference>
<dbReference type="InterPro" id="IPR000782">
    <property type="entry name" value="FAS1_domain"/>
</dbReference>
<dbReference type="PROSITE" id="PS50213">
    <property type="entry name" value="FAS1"/>
    <property type="match status" value="1"/>
</dbReference>
<dbReference type="PANTHER" id="PTHR28156">
    <property type="entry name" value="FAS1 DOMAIN-CONTAINING PROTEIN YDR262W"/>
    <property type="match status" value="1"/>
</dbReference>
<feature type="chain" id="PRO_5047209523" description="FAS1 domain-containing protein" evidence="2">
    <location>
        <begin position="17"/>
        <end position="215"/>
    </location>
</feature>
<reference evidence="4 5" key="1">
    <citation type="submission" date="2024-02" db="EMBL/GenBank/DDBJ databases">
        <title>Discinaceae phylogenomics.</title>
        <authorList>
            <person name="Dirks A.C."/>
            <person name="James T.Y."/>
        </authorList>
    </citation>
    <scope>NUCLEOTIDE SEQUENCE [LARGE SCALE GENOMIC DNA]</scope>
    <source>
        <strain evidence="4 5">ACD0624</strain>
    </source>
</reference>
<dbReference type="PANTHER" id="PTHR28156:SF1">
    <property type="entry name" value="FAS1 DOMAIN-CONTAINING PROTEIN YDR262W"/>
    <property type="match status" value="1"/>
</dbReference>
<dbReference type="EMBL" id="JBBBZM010000219">
    <property type="protein sequence ID" value="KAL0631710.1"/>
    <property type="molecule type" value="Genomic_DNA"/>
</dbReference>
<keyword evidence="1 2" id="KW-0732">Signal</keyword>
<evidence type="ECO:0000259" key="3">
    <source>
        <dbReference type="PROSITE" id="PS50213"/>
    </source>
</evidence>
<name>A0ABR3G6X7_9PEZI</name>
<dbReference type="Proteomes" id="UP001447188">
    <property type="component" value="Unassembled WGS sequence"/>
</dbReference>
<evidence type="ECO:0000256" key="2">
    <source>
        <dbReference type="SAM" id="SignalP"/>
    </source>
</evidence>
<keyword evidence="5" id="KW-1185">Reference proteome</keyword>
<organism evidence="4 5">
    <name type="scientific">Discina gigas</name>
    <dbReference type="NCBI Taxonomy" id="1032678"/>
    <lineage>
        <taxon>Eukaryota</taxon>
        <taxon>Fungi</taxon>
        <taxon>Dikarya</taxon>
        <taxon>Ascomycota</taxon>
        <taxon>Pezizomycotina</taxon>
        <taxon>Pezizomycetes</taxon>
        <taxon>Pezizales</taxon>
        <taxon>Discinaceae</taxon>
        <taxon>Discina</taxon>
    </lineage>
</organism>
<feature type="domain" description="FAS1" evidence="3">
    <location>
        <begin position="62"/>
        <end position="213"/>
    </location>
</feature>
<evidence type="ECO:0000313" key="5">
    <source>
        <dbReference type="Proteomes" id="UP001447188"/>
    </source>
</evidence>
<dbReference type="SUPFAM" id="SSF82153">
    <property type="entry name" value="FAS1 domain"/>
    <property type="match status" value="1"/>
</dbReference>
<protein>
    <recommendedName>
        <fullName evidence="3">FAS1 domain-containing protein</fullName>
    </recommendedName>
</protein>
<sequence length="215" mass="23831">MKLAISLLTLLPLTTAQLLYPLLFRDSTPPGRTVTPTDQRTLHLHYPPSSDMSHATDQPTGTPLLADVLPLDKSISIFSGFTRSVESISTRVADREANTTVLAPSNVAISRLPRKPWEDPADEGAGGNVFSEIYRGLAGEDRASKNLRTFVEAHCVGVSPWVKGQKTKTLEGKVVWWDEDDEGVRTIYPDNIQIEERRNEASNGEVWFLKGVINY</sequence>
<evidence type="ECO:0000313" key="4">
    <source>
        <dbReference type="EMBL" id="KAL0631710.1"/>
    </source>
</evidence>